<evidence type="ECO:0000256" key="5">
    <source>
        <dbReference type="ARBA" id="ARBA00023014"/>
    </source>
</evidence>
<evidence type="ECO:0000313" key="7">
    <source>
        <dbReference type="Proteomes" id="UP001243757"/>
    </source>
</evidence>
<dbReference type="PANTHER" id="PTHR43498">
    <property type="entry name" value="FERREDOXIN:COB-COM HETERODISULFIDE REDUCTASE SUBUNIT A"/>
    <property type="match status" value="1"/>
</dbReference>
<keyword evidence="4" id="KW-0408">Iron</keyword>
<organism evidence="6 7">
    <name type="scientific">Pseudodonghicola flavimaris</name>
    <dbReference type="NCBI Taxonomy" id="3050036"/>
    <lineage>
        <taxon>Bacteria</taxon>
        <taxon>Pseudomonadati</taxon>
        <taxon>Pseudomonadota</taxon>
        <taxon>Alphaproteobacteria</taxon>
        <taxon>Rhodobacterales</taxon>
        <taxon>Paracoccaceae</taxon>
        <taxon>Pseudodonghicola</taxon>
    </lineage>
</organism>
<dbReference type="Gene3D" id="3.50.50.60">
    <property type="entry name" value="FAD/NAD(P)-binding domain"/>
    <property type="match status" value="1"/>
</dbReference>
<protein>
    <submittedName>
        <fullName evidence="6">FAD-dependent oxidoreductase</fullName>
    </submittedName>
</protein>
<evidence type="ECO:0000313" key="6">
    <source>
        <dbReference type="EMBL" id="MDK3018776.1"/>
    </source>
</evidence>
<reference evidence="6 7" key="1">
    <citation type="submission" date="2023-05" db="EMBL/GenBank/DDBJ databases">
        <title>Pseudodonghicola sp. nov.</title>
        <authorList>
            <person name="Huang J."/>
        </authorList>
    </citation>
    <scope>NUCLEOTIDE SEQUENCE [LARGE SCALE GENOMIC DNA]</scope>
    <source>
        <strain evidence="6 7">IC7</strain>
    </source>
</reference>
<dbReference type="InterPro" id="IPR039650">
    <property type="entry name" value="HdrA-like"/>
</dbReference>
<keyword evidence="2" id="KW-0479">Metal-binding</keyword>
<dbReference type="InterPro" id="IPR036188">
    <property type="entry name" value="FAD/NAD-bd_sf"/>
</dbReference>
<evidence type="ECO:0000256" key="4">
    <source>
        <dbReference type="ARBA" id="ARBA00023004"/>
    </source>
</evidence>
<dbReference type="Pfam" id="PF12831">
    <property type="entry name" value="FAD_oxidored"/>
    <property type="match status" value="1"/>
</dbReference>
<name>A0ABT7F2D7_9RHOB</name>
<dbReference type="PRINTS" id="PR00411">
    <property type="entry name" value="PNDRDTASEI"/>
</dbReference>
<sequence>MNPHPDVITEPARQTPVIHRTEVLVVGSGPGGLAAALAAARAGAEVCLVERFGCFGGNITTVGVEGFAWYRHEATVEAGGIGREFEDRAKAAGAAVPESQSLSYELDSEGFKLVADRMVEEAGLHAMLHRSFVAPVMEGDRIAGIVVESKAGREAILARVVIDATGDADVAHRAGAPTVKTPVEEMQAASVMFHLAGVDKSAFMAAVRADPQTYSDWSSGEWTVETDGKEDDMFSPFLRKPFEQAIAAGLIPAELNTIAGTWGAAHDTGELTYMNLVHLAGVDGTDPDSMTRGEIEGRRQAMLAVEALRRFMPGCAGARLRNFGMTIGIRDSRKIDAAYNMTAADVRGEARFDDSIGIYPEFIDGYGVLILPTTGRYMHIPYRAMLPGRVRGLLVAGRAIGGDRIAHAATRNMACCAVAGQGAGVAAALAVRTARDVVEVDISAVQAELERQGVRLH</sequence>
<evidence type="ECO:0000256" key="3">
    <source>
        <dbReference type="ARBA" id="ARBA00023002"/>
    </source>
</evidence>
<gene>
    <name evidence="6" type="ORF">QO033_13915</name>
</gene>
<dbReference type="Proteomes" id="UP001243757">
    <property type="component" value="Unassembled WGS sequence"/>
</dbReference>
<keyword evidence="3" id="KW-0560">Oxidoreductase</keyword>
<evidence type="ECO:0000256" key="2">
    <source>
        <dbReference type="ARBA" id="ARBA00022723"/>
    </source>
</evidence>
<dbReference type="RefSeq" id="WP_284481582.1">
    <property type="nucleotide sequence ID" value="NZ_JASNJD010000009.1"/>
</dbReference>
<dbReference type="SUPFAM" id="SSF51905">
    <property type="entry name" value="FAD/NAD(P)-binding domain"/>
    <property type="match status" value="1"/>
</dbReference>
<proteinExistence type="predicted"/>
<comment type="caution">
    <text evidence="6">The sequence shown here is derived from an EMBL/GenBank/DDBJ whole genome shotgun (WGS) entry which is preliminary data.</text>
</comment>
<evidence type="ECO:0000256" key="1">
    <source>
        <dbReference type="ARBA" id="ARBA00022485"/>
    </source>
</evidence>
<dbReference type="PANTHER" id="PTHR43498:SF1">
    <property type="entry name" value="COB--COM HETERODISULFIDE REDUCTASE IRON-SULFUR SUBUNIT A"/>
    <property type="match status" value="1"/>
</dbReference>
<keyword evidence="7" id="KW-1185">Reference proteome</keyword>
<dbReference type="EMBL" id="JASNJD010000009">
    <property type="protein sequence ID" value="MDK3018776.1"/>
    <property type="molecule type" value="Genomic_DNA"/>
</dbReference>
<keyword evidence="5" id="KW-0411">Iron-sulfur</keyword>
<accession>A0ABT7F2D7</accession>
<keyword evidence="1" id="KW-0004">4Fe-4S</keyword>